<dbReference type="EMBL" id="CP120678">
    <property type="protein sequence ID" value="WIW70677.1"/>
    <property type="molecule type" value="Genomic_DNA"/>
</dbReference>
<gene>
    <name evidence="1" type="ORF">P3F81_12440</name>
</gene>
<proteinExistence type="predicted"/>
<name>A0A9Y2AI60_9FIRM</name>
<keyword evidence="2" id="KW-1185">Reference proteome</keyword>
<dbReference type="Proteomes" id="UP001243623">
    <property type="component" value="Chromosome"/>
</dbReference>
<protein>
    <submittedName>
        <fullName evidence="1">DUF2164 family protein</fullName>
    </submittedName>
</protein>
<dbReference type="InterPro" id="IPR018680">
    <property type="entry name" value="DUF2164"/>
</dbReference>
<dbReference type="Pfam" id="PF09932">
    <property type="entry name" value="DUF2164"/>
    <property type="match status" value="1"/>
</dbReference>
<dbReference type="KEGG" id="sgbi:P3F81_12440"/>
<reference evidence="1" key="1">
    <citation type="submission" date="2023-03" db="EMBL/GenBank/DDBJ databases">
        <title>Selenobaculum gbiensis gen. nov. sp. nov., a new bacterium isolated from the gut microbiota of IBD patient.</title>
        <authorList>
            <person name="Yeo S."/>
            <person name="Park H."/>
            <person name="Huh C.S."/>
        </authorList>
    </citation>
    <scope>NUCLEOTIDE SEQUENCE</scope>
    <source>
        <strain evidence="1">ICN-92133</strain>
    </source>
</reference>
<evidence type="ECO:0000313" key="2">
    <source>
        <dbReference type="Proteomes" id="UP001243623"/>
    </source>
</evidence>
<dbReference type="RefSeq" id="WP_147669502.1">
    <property type="nucleotide sequence ID" value="NZ_CP120678.1"/>
</dbReference>
<sequence>MADFKLDKQRNKEALERIREFFLEETGTRLSDFKAQFYLDFMLEEIGEFVYEQALADCHALMTDKIEDLFLLEYKKKR</sequence>
<organism evidence="1 2">
    <name type="scientific">Selenobaculum gibii</name>
    <dbReference type="NCBI Taxonomy" id="3054208"/>
    <lineage>
        <taxon>Bacteria</taxon>
        <taxon>Bacillati</taxon>
        <taxon>Bacillota</taxon>
        <taxon>Negativicutes</taxon>
        <taxon>Selenomonadales</taxon>
        <taxon>Selenomonadaceae</taxon>
        <taxon>Selenobaculum</taxon>
    </lineage>
</organism>
<dbReference type="AlphaFoldDB" id="A0A9Y2AI60"/>
<evidence type="ECO:0000313" key="1">
    <source>
        <dbReference type="EMBL" id="WIW70677.1"/>
    </source>
</evidence>
<accession>A0A9Y2AI60</accession>